<proteinExistence type="predicted"/>
<dbReference type="GO" id="GO:0001401">
    <property type="term" value="C:SAM complex"/>
    <property type="evidence" value="ECO:0007669"/>
    <property type="project" value="InterPro"/>
</dbReference>
<feature type="non-terminal residue" evidence="2">
    <location>
        <position position="1"/>
    </location>
</feature>
<comment type="caution">
    <text evidence="2">The sequence shown here is derived from an EMBL/GenBank/DDBJ whole genome shotgun (WGS) entry which is preliminary data.</text>
</comment>
<evidence type="ECO:0000313" key="2">
    <source>
        <dbReference type="EMBL" id="CAG8837345.1"/>
    </source>
</evidence>
<dbReference type="EMBL" id="CAJVQA010081160">
    <property type="protein sequence ID" value="CAG8837345.1"/>
    <property type="molecule type" value="Genomic_DNA"/>
</dbReference>
<accession>A0A9N9KJN6</accession>
<reference evidence="2" key="1">
    <citation type="submission" date="2021-06" db="EMBL/GenBank/DDBJ databases">
        <authorList>
            <person name="Kallberg Y."/>
            <person name="Tangrot J."/>
            <person name="Rosling A."/>
        </authorList>
    </citation>
    <scope>NUCLEOTIDE SEQUENCE</scope>
    <source>
        <strain evidence="2">FL966</strain>
    </source>
</reference>
<feature type="non-terminal residue" evidence="2">
    <location>
        <position position="88"/>
    </location>
</feature>
<protein>
    <submittedName>
        <fullName evidence="2">3623_t:CDS:1</fullName>
    </submittedName>
</protein>
<dbReference type="Proteomes" id="UP000789759">
    <property type="component" value="Unassembled WGS sequence"/>
</dbReference>
<dbReference type="OrthoDB" id="5835136at2759"/>
<organism evidence="2 3">
    <name type="scientific">Cetraspora pellucida</name>
    <dbReference type="NCBI Taxonomy" id="1433469"/>
    <lineage>
        <taxon>Eukaryota</taxon>
        <taxon>Fungi</taxon>
        <taxon>Fungi incertae sedis</taxon>
        <taxon>Mucoromycota</taxon>
        <taxon>Glomeromycotina</taxon>
        <taxon>Glomeromycetes</taxon>
        <taxon>Diversisporales</taxon>
        <taxon>Gigasporaceae</taxon>
        <taxon>Cetraspora</taxon>
    </lineage>
</organism>
<name>A0A9N9KJN6_9GLOM</name>
<gene>
    <name evidence="2" type="ORF">CPELLU_LOCUS21544</name>
</gene>
<evidence type="ECO:0000313" key="3">
    <source>
        <dbReference type="Proteomes" id="UP000789759"/>
    </source>
</evidence>
<dbReference type="InterPro" id="IPR019564">
    <property type="entry name" value="Sam37/metaxin_N"/>
</dbReference>
<sequence length="88" mass="10264">LFAWYVDSKNFAEAICPLYARLLAFPMQYYIPTQLRNYAKERLARHGIESVGDIGSILDKNKKINKIVYESYDMLQKKLGTSEFFFGD</sequence>
<dbReference type="Pfam" id="PF10568">
    <property type="entry name" value="Tom37"/>
    <property type="match status" value="1"/>
</dbReference>
<dbReference type="AlphaFoldDB" id="A0A9N9KJN6"/>
<feature type="domain" description="Mitochondrial outer membrane transport complex Sam37/metaxin N-terminal" evidence="1">
    <location>
        <begin position="2"/>
        <end position="36"/>
    </location>
</feature>
<keyword evidence="3" id="KW-1185">Reference proteome</keyword>
<evidence type="ECO:0000259" key="1">
    <source>
        <dbReference type="Pfam" id="PF10568"/>
    </source>
</evidence>